<dbReference type="OrthoDB" id="8300194at2759"/>
<reference evidence="2" key="2">
    <citation type="journal article" date="2023" name="IMA Fungus">
        <title>Comparative genomic study of the Penicillium genus elucidates a diverse pangenome and 15 lateral gene transfer events.</title>
        <authorList>
            <person name="Petersen C."/>
            <person name="Sorensen T."/>
            <person name="Nielsen M.R."/>
            <person name="Sondergaard T.E."/>
            <person name="Sorensen J.L."/>
            <person name="Fitzpatrick D.A."/>
            <person name="Frisvad J.C."/>
            <person name="Nielsen K.L."/>
        </authorList>
    </citation>
    <scope>NUCLEOTIDE SEQUENCE</scope>
    <source>
        <strain evidence="2">IBT 29495</strain>
    </source>
</reference>
<name>A0A9W9XMA2_9EURO</name>
<dbReference type="AlphaFoldDB" id="A0A9W9XMA2"/>
<evidence type="ECO:0000313" key="3">
    <source>
        <dbReference type="Proteomes" id="UP001149954"/>
    </source>
</evidence>
<dbReference type="CDD" id="cd05120">
    <property type="entry name" value="APH_ChoK_like"/>
    <property type="match status" value="1"/>
</dbReference>
<dbReference type="InterPro" id="IPR051678">
    <property type="entry name" value="AGP_Transferase"/>
</dbReference>
<dbReference type="Pfam" id="PF01636">
    <property type="entry name" value="APH"/>
    <property type="match status" value="1"/>
</dbReference>
<dbReference type="EMBL" id="JAPWDS010000006">
    <property type="protein sequence ID" value="KAJ5494884.1"/>
    <property type="molecule type" value="Genomic_DNA"/>
</dbReference>
<dbReference type="InterPro" id="IPR002575">
    <property type="entry name" value="Aminoglycoside_PTrfase"/>
</dbReference>
<dbReference type="Gene3D" id="3.90.1200.10">
    <property type="match status" value="1"/>
</dbReference>
<reference evidence="2" key="1">
    <citation type="submission" date="2022-12" db="EMBL/GenBank/DDBJ databases">
        <authorList>
            <person name="Petersen C."/>
        </authorList>
    </citation>
    <scope>NUCLEOTIDE SEQUENCE</scope>
    <source>
        <strain evidence="2">IBT 29495</strain>
    </source>
</reference>
<dbReference type="Proteomes" id="UP001149954">
    <property type="component" value="Unassembled WGS sequence"/>
</dbReference>
<evidence type="ECO:0000313" key="2">
    <source>
        <dbReference type="EMBL" id="KAJ5494884.1"/>
    </source>
</evidence>
<comment type="caution">
    <text evidence="2">The sequence shown here is derived from an EMBL/GenBank/DDBJ whole genome shotgun (WGS) entry which is preliminary data.</text>
</comment>
<dbReference type="SUPFAM" id="SSF56112">
    <property type="entry name" value="Protein kinase-like (PK-like)"/>
    <property type="match status" value="1"/>
</dbReference>
<dbReference type="InterPro" id="IPR011009">
    <property type="entry name" value="Kinase-like_dom_sf"/>
</dbReference>
<accession>A0A9W9XMA2</accession>
<sequence length="334" mass="38227">MWKVASEWERTRTTYLTQVKSGAVLVPAQDRGGEQLLSSTTINAYPMMSEESSKGCIACGWTLDQQEQCFYSSHAGVWSIGSDVILKERPDEGPKTEVTTLNHLTSYSNIPVPKILRDWVDGNGRYFVLQERIQGQTLEQAWSSLSKSQKVDIADEVIEIRKQLRSFQSTSIQTVDQSPCFPGLLFSDREPHGPFHSDNELWDAISLTLHDPPTILFPQRALDNLKKRLPKCEPYVLTHCDLNLGNIMVKDGGLAGILDWEFAAYYPIWYEYVSASWGWTEEDAEWKKLLRERMGVHGEGHDDAKEFWTDLRHLRKYPNLDEKGREVLDRLSSD</sequence>
<protein>
    <recommendedName>
        <fullName evidence="1">Aminoglycoside phosphotransferase domain-containing protein</fullName>
    </recommendedName>
</protein>
<keyword evidence="3" id="KW-1185">Reference proteome</keyword>
<evidence type="ECO:0000259" key="1">
    <source>
        <dbReference type="Pfam" id="PF01636"/>
    </source>
</evidence>
<feature type="domain" description="Aminoglycoside phosphotransferase" evidence="1">
    <location>
        <begin position="96"/>
        <end position="287"/>
    </location>
</feature>
<organism evidence="2 3">
    <name type="scientific">Penicillium fimorum</name>
    <dbReference type="NCBI Taxonomy" id="1882269"/>
    <lineage>
        <taxon>Eukaryota</taxon>
        <taxon>Fungi</taxon>
        <taxon>Dikarya</taxon>
        <taxon>Ascomycota</taxon>
        <taxon>Pezizomycotina</taxon>
        <taxon>Eurotiomycetes</taxon>
        <taxon>Eurotiomycetidae</taxon>
        <taxon>Eurotiales</taxon>
        <taxon>Aspergillaceae</taxon>
        <taxon>Penicillium</taxon>
    </lineage>
</organism>
<dbReference type="PANTHER" id="PTHR21310">
    <property type="entry name" value="AMINOGLYCOSIDE PHOSPHOTRANSFERASE-RELATED-RELATED"/>
    <property type="match status" value="1"/>
</dbReference>
<proteinExistence type="predicted"/>
<gene>
    <name evidence="2" type="ORF">N7463_010971</name>
</gene>
<dbReference type="PANTHER" id="PTHR21310:SF48">
    <property type="entry name" value="AMINOGLYCOSIDE PHOSPHOTRANSFERASE DOMAIN-CONTAINING PROTEIN"/>
    <property type="match status" value="1"/>
</dbReference>